<dbReference type="GO" id="GO:0006338">
    <property type="term" value="P:chromatin remodeling"/>
    <property type="evidence" value="ECO:0007669"/>
    <property type="project" value="InterPro"/>
</dbReference>
<proteinExistence type="inferred from homology"/>
<dbReference type="InterPro" id="IPR006939">
    <property type="entry name" value="SNF5"/>
</dbReference>
<dbReference type="GO" id="GO:0000228">
    <property type="term" value="C:nuclear chromosome"/>
    <property type="evidence" value="ECO:0007669"/>
    <property type="project" value="InterPro"/>
</dbReference>
<evidence type="ECO:0000256" key="4">
    <source>
        <dbReference type="ARBA" id="ARBA00023163"/>
    </source>
</evidence>
<evidence type="ECO:0000313" key="6">
    <source>
        <dbReference type="EMBL" id="RKP25613.1"/>
    </source>
</evidence>
<evidence type="ECO:0000256" key="2">
    <source>
        <dbReference type="ARBA" id="ARBA00010239"/>
    </source>
</evidence>
<organism evidence="6 7">
    <name type="scientific">Syncephalis pseudoplumigaleata</name>
    <dbReference type="NCBI Taxonomy" id="1712513"/>
    <lineage>
        <taxon>Eukaryota</taxon>
        <taxon>Fungi</taxon>
        <taxon>Fungi incertae sedis</taxon>
        <taxon>Zoopagomycota</taxon>
        <taxon>Zoopagomycotina</taxon>
        <taxon>Zoopagomycetes</taxon>
        <taxon>Zoopagales</taxon>
        <taxon>Piptocephalidaceae</taxon>
        <taxon>Syncephalis</taxon>
    </lineage>
</organism>
<evidence type="ECO:0000313" key="7">
    <source>
        <dbReference type="Proteomes" id="UP000278143"/>
    </source>
</evidence>
<accession>A0A4P9YZK3</accession>
<evidence type="ECO:0000256" key="1">
    <source>
        <dbReference type="ARBA" id="ARBA00004123"/>
    </source>
</evidence>
<feature type="non-terminal residue" evidence="6">
    <location>
        <position position="1"/>
    </location>
</feature>
<keyword evidence="3" id="KW-0805">Transcription regulation</keyword>
<dbReference type="OrthoDB" id="515064at2759"/>
<dbReference type="Proteomes" id="UP000278143">
    <property type="component" value="Unassembled WGS sequence"/>
</dbReference>
<reference evidence="7" key="1">
    <citation type="journal article" date="2018" name="Nat. Microbiol.">
        <title>Leveraging single-cell genomics to expand the fungal tree of life.</title>
        <authorList>
            <person name="Ahrendt S.R."/>
            <person name="Quandt C.A."/>
            <person name="Ciobanu D."/>
            <person name="Clum A."/>
            <person name="Salamov A."/>
            <person name="Andreopoulos B."/>
            <person name="Cheng J.F."/>
            <person name="Woyke T."/>
            <person name="Pelin A."/>
            <person name="Henrissat B."/>
            <person name="Reynolds N.K."/>
            <person name="Benny G.L."/>
            <person name="Smith M.E."/>
            <person name="James T.Y."/>
            <person name="Grigoriev I.V."/>
        </authorList>
    </citation>
    <scope>NUCLEOTIDE SEQUENCE [LARGE SCALE GENOMIC DNA]</scope>
    <source>
        <strain evidence="7">Benny S71-1</strain>
    </source>
</reference>
<dbReference type="Pfam" id="PF04855">
    <property type="entry name" value="SNF5"/>
    <property type="match status" value="1"/>
</dbReference>
<keyword evidence="4" id="KW-0804">Transcription</keyword>
<keyword evidence="7" id="KW-1185">Reference proteome</keyword>
<sequence>LVPIRLDIEADGHKLRDVFTWNLTESLITPEHFAEVLCHDLKLPANFIQLAARSIRSQLEDVKPFATRRSWLTLEGEDGQMNEELRINVDISELTTSRIFVDELEWDLTNDEMAPEEVATNLAAEMSLSGEYCTAIAHAIREQVYVYEKTLSLLGHSPESNALANDDELRANFLPPVTMPRRPVAQAYPILSELSDFEMEKIERDAERDVRQVRTWHCCCCCHPMAG</sequence>
<name>A0A4P9YZK3_9FUNG</name>
<dbReference type="EMBL" id="KZ989682">
    <property type="protein sequence ID" value="RKP25613.1"/>
    <property type="molecule type" value="Genomic_DNA"/>
</dbReference>
<gene>
    <name evidence="6" type="ORF">SYNPS1DRAFT_15430</name>
</gene>
<evidence type="ECO:0000256" key="3">
    <source>
        <dbReference type="ARBA" id="ARBA00023015"/>
    </source>
</evidence>
<evidence type="ECO:0000256" key="5">
    <source>
        <dbReference type="ARBA" id="ARBA00023242"/>
    </source>
</evidence>
<protein>
    <recommendedName>
        <fullName evidence="8">SNF5-domain-containing protein</fullName>
    </recommendedName>
</protein>
<keyword evidence="5" id="KW-0539">Nucleus</keyword>
<dbReference type="PANTHER" id="PTHR10019">
    <property type="entry name" value="SNF5"/>
    <property type="match status" value="1"/>
</dbReference>
<comment type="similarity">
    <text evidence="2">Belongs to the SNF5 family.</text>
</comment>
<dbReference type="AlphaFoldDB" id="A0A4P9YZK3"/>
<comment type="subcellular location">
    <subcellularLocation>
        <location evidence="1">Nucleus</location>
    </subcellularLocation>
</comment>
<evidence type="ECO:0008006" key="8">
    <source>
        <dbReference type="Google" id="ProtNLM"/>
    </source>
</evidence>